<protein>
    <recommendedName>
        <fullName evidence="7">ABC transporter domain-containing protein</fullName>
    </recommendedName>
</protein>
<keyword evidence="3" id="KW-1133">Transmembrane helix</keyword>
<comment type="caution">
    <text evidence="5">The sequence shown here is derived from an EMBL/GenBank/DDBJ whole genome shotgun (WGS) entry which is preliminary data.</text>
</comment>
<dbReference type="PANTHER" id="PTHR11384:SF65">
    <property type="entry name" value="ABC TRANSPORTER DOMAIN-CONTAINING PROTEIN"/>
    <property type="match status" value="1"/>
</dbReference>
<dbReference type="GO" id="GO:0007031">
    <property type="term" value="P:peroxisome organization"/>
    <property type="evidence" value="ECO:0007669"/>
    <property type="project" value="TreeGrafter"/>
</dbReference>
<dbReference type="GO" id="GO:0005778">
    <property type="term" value="C:peroxisomal membrane"/>
    <property type="evidence" value="ECO:0007669"/>
    <property type="project" value="TreeGrafter"/>
</dbReference>
<evidence type="ECO:0000256" key="1">
    <source>
        <dbReference type="ARBA" id="ARBA00022448"/>
    </source>
</evidence>
<dbReference type="AlphaFoldDB" id="A0A816TLE8"/>
<dbReference type="GO" id="GO:0006635">
    <property type="term" value="P:fatty acid beta-oxidation"/>
    <property type="evidence" value="ECO:0007669"/>
    <property type="project" value="TreeGrafter"/>
</dbReference>
<evidence type="ECO:0000256" key="2">
    <source>
        <dbReference type="ARBA" id="ARBA00022692"/>
    </source>
</evidence>
<dbReference type="PANTHER" id="PTHR11384">
    <property type="entry name" value="ATP-BINDING CASSETTE, SUB-FAMILY D MEMBER"/>
    <property type="match status" value="1"/>
</dbReference>
<name>A0A816TLE8_9BILA</name>
<sequence length="208" mass="24539">MLLSLDYQMLLYCSKILGDSGVGKTSLFRVLHSIWPLNINGSFSYESTRSYLLPQRPYFTNRSLYDELSFPDIRNLPTITCETQIEQFFIEWNLSRVLNCVEKSIYVYMCPKYAWQDLLSPSELQRLSFIRLLLRLSSNQNDEASRIRLIFLDEVTSSLDANKEKKMYVYLSEQNLTLISIGHHETLRQYRQMELQLYNNGKYAIKNL</sequence>
<evidence type="ECO:0000256" key="4">
    <source>
        <dbReference type="ARBA" id="ARBA00023136"/>
    </source>
</evidence>
<dbReference type="GO" id="GO:0005324">
    <property type="term" value="F:long-chain fatty acid transmembrane transporter activity"/>
    <property type="evidence" value="ECO:0007669"/>
    <property type="project" value="TreeGrafter"/>
</dbReference>
<dbReference type="Gene3D" id="3.40.50.300">
    <property type="entry name" value="P-loop containing nucleotide triphosphate hydrolases"/>
    <property type="match status" value="1"/>
</dbReference>
<evidence type="ECO:0000256" key="3">
    <source>
        <dbReference type="ARBA" id="ARBA00022989"/>
    </source>
</evidence>
<organism evidence="5 6">
    <name type="scientific">Rotaria magnacalcarata</name>
    <dbReference type="NCBI Taxonomy" id="392030"/>
    <lineage>
        <taxon>Eukaryota</taxon>
        <taxon>Metazoa</taxon>
        <taxon>Spiralia</taxon>
        <taxon>Gnathifera</taxon>
        <taxon>Rotifera</taxon>
        <taxon>Eurotatoria</taxon>
        <taxon>Bdelloidea</taxon>
        <taxon>Philodinida</taxon>
        <taxon>Philodinidae</taxon>
        <taxon>Rotaria</taxon>
    </lineage>
</organism>
<gene>
    <name evidence="5" type="ORF">WKI299_LOCUS20207</name>
</gene>
<keyword evidence="1" id="KW-0813">Transport</keyword>
<dbReference type="Proteomes" id="UP000663856">
    <property type="component" value="Unassembled WGS sequence"/>
</dbReference>
<keyword evidence="2" id="KW-0812">Transmembrane</keyword>
<dbReference type="GO" id="GO:0015910">
    <property type="term" value="P:long-chain fatty acid import into peroxisome"/>
    <property type="evidence" value="ECO:0007669"/>
    <property type="project" value="TreeGrafter"/>
</dbReference>
<dbReference type="GO" id="GO:0005524">
    <property type="term" value="F:ATP binding"/>
    <property type="evidence" value="ECO:0007669"/>
    <property type="project" value="TreeGrafter"/>
</dbReference>
<keyword evidence="4" id="KW-0472">Membrane</keyword>
<dbReference type="GO" id="GO:0042626">
    <property type="term" value="F:ATPase-coupled transmembrane transporter activity"/>
    <property type="evidence" value="ECO:0007669"/>
    <property type="project" value="TreeGrafter"/>
</dbReference>
<dbReference type="SUPFAM" id="SSF52540">
    <property type="entry name" value="P-loop containing nucleoside triphosphate hydrolases"/>
    <property type="match status" value="1"/>
</dbReference>
<evidence type="ECO:0000313" key="6">
    <source>
        <dbReference type="Proteomes" id="UP000663856"/>
    </source>
</evidence>
<evidence type="ECO:0000313" key="5">
    <source>
        <dbReference type="EMBL" id="CAF2100915.1"/>
    </source>
</evidence>
<dbReference type="InterPro" id="IPR050835">
    <property type="entry name" value="ABC_transporter_sub-D"/>
</dbReference>
<proteinExistence type="predicted"/>
<dbReference type="GO" id="GO:0042760">
    <property type="term" value="P:very long-chain fatty acid catabolic process"/>
    <property type="evidence" value="ECO:0007669"/>
    <property type="project" value="TreeGrafter"/>
</dbReference>
<reference evidence="5" key="1">
    <citation type="submission" date="2021-02" db="EMBL/GenBank/DDBJ databases">
        <authorList>
            <person name="Nowell W R."/>
        </authorList>
    </citation>
    <scope>NUCLEOTIDE SEQUENCE</scope>
</reference>
<evidence type="ECO:0008006" key="7">
    <source>
        <dbReference type="Google" id="ProtNLM"/>
    </source>
</evidence>
<accession>A0A816TLE8</accession>
<dbReference type="InterPro" id="IPR027417">
    <property type="entry name" value="P-loop_NTPase"/>
</dbReference>
<dbReference type="EMBL" id="CAJNRF010008389">
    <property type="protein sequence ID" value="CAF2100915.1"/>
    <property type="molecule type" value="Genomic_DNA"/>
</dbReference>